<dbReference type="PRINTS" id="PR01434">
    <property type="entry name" value="NADHDHGNASE5"/>
</dbReference>
<dbReference type="EC" id="7.1.1.2" evidence="2 16"/>
<dbReference type="EMBL" id="MG652439">
    <property type="protein sequence ID" value="AXZ97170.1"/>
    <property type="molecule type" value="Genomic_DNA"/>
</dbReference>
<evidence type="ECO:0000256" key="9">
    <source>
        <dbReference type="ARBA" id="ARBA00022982"/>
    </source>
</evidence>
<organism evidence="20">
    <name type="scientific">Glossobalanus marginatus</name>
    <dbReference type="NCBI Taxonomy" id="1443200"/>
    <lineage>
        <taxon>Eukaryota</taxon>
        <taxon>Metazoa</taxon>
        <taxon>Hemichordata</taxon>
        <taxon>Enteropneusta</taxon>
        <taxon>Ptychoderidae</taxon>
        <taxon>Glossobalanus</taxon>
    </lineage>
</organism>
<dbReference type="CTD" id="4540"/>
<evidence type="ECO:0000256" key="3">
    <source>
        <dbReference type="ARBA" id="ARBA00021096"/>
    </source>
</evidence>
<dbReference type="AlphaFoldDB" id="A0A3Q8HFI5"/>
<comment type="function">
    <text evidence="16">Core subunit of the mitochondrial membrane respiratory chain NADH dehydrogenase (Complex I) which catalyzes electron transfer from NADH through the respiratory chain, using ubiquinone as an electron acceptor. Essential for the catalytic activity and assembly of complex I.</text>
</comment>
<dbReference type="GO" id="GO:0005743">
    <property type="term" value="C:mitochondrial inner membrane"/>
    <property type="evidence" value="ECO:0007669"/>
    <property type="project" value="UniProtKB-SubCell"/>
</dbReference>
<feature type="transmembrane region" description="Helical" evidence="16">
    <location>
        <begin position="213"/>
        <end position="237"/>
    </location>
</feature>
<accession>A0A3Q8HFI5</accession>
<feature type="domain" description="NADH dehydrogenase subunit 5 C-terminal" evidence="19">
    <location>
        <begin position="458"/>
        <end position="641"/>
    </location>
</feature>
<evidence type="ECO:0000256" key="14">
    <source>
        <dbReference type="ARBA" id="ARBA00023136"/>
    </source>
</evidence>
<comment type="catalytic activity">
    <reaction evidence="15 16">
        <text>a ubiquinone + NADH + 5 H(+)(in) = a ubiquinol + NAD(+) + 4 H(+)(out)</text>
        <dbReference type="Rhea" id="RHEA:29091"/>
        <dbReference type="Rhea" id="RHEA-COMP:9565"/>
        <dbReference type="Rhea" id="RHEA-COMP:9566"/>
        <dbReference type="ChEBI" id="CHEBI:15378"/>
        <dbReference type="ChEBI" id="CHEBI:16389"/>
        <dbReference type="ChEBI" id="CHEBI:17976"/>
        <dbReference type="ChEBI" id="CHEBI:57540"/>
        <dbReference type="ChEBI" id="CHEBI:57945"/>
        <dbReference type="EC" id="7.1.1.2"/>
    </reaction>
</comment>
<feature type="transmembrane region" description="Helical" evidence="16">
    <location>
        <begin position="402"/>
        <end position="426"/>
    </location>
</feature>
<feature type="transmembrane region" description="Helical" evidence="16">
    <location>
        <begin position="115"/>
        <end position="134"/>
    </location>
</feature>
<feature type="transmembrane region" description="Helical" evidence="16">
    <location>
        <begin position="348"/>
        <end position="371"/>
    </location>
</feature>
<dbReference type="Pfam" id="PF06455">
    <property type="entry name" value="NADH5_C"/>
    <property type="match status" value="1"/>
</dbReference>
<dbReference type="RefSeq" id="YP_009543770.1">
    <property type="nucleotide sequence ID" value="NC_040109.1"/>
</dbReference>
<dbReference type="InterPro" id="IPR001750">
    <property type="entry name" value="ND/Mrp_TM"/>
</dbReference>
<dbReference type="InterPro" id="IPR003945">
    <property type="entry name" value="NU5C-like"/>
</dbReference>
<dbReference type="GO" id="GO:0003954">
    <property type="term" value="F:NADH dehydrogenase activity"/>
    <property type="evidence" value="ECO:0007669"/>
    <property type="project" value="TreeGrafter"/>
</dbReference>
<dbReference type="PANTHER" id="PTHR42829">
    <property type="entry name" value="NADH-UBIQUINONE OXIDOREDUCTASE CHAIN 5"/>
    <property type="match status" value="1"/>
</dbReference>
<evidence type="ECO:0000256" key="7">
    <source>
        <dbReference type="ARBA" id="ARBA00022792"/>
    </source>
</evidence>
<feature type="transmembrane region" description="Helical" evidence="16">
    <location>
        <begin position="146"/>
        <end position="167"/>
    </location>
</feature>
<gene>
    <name evidence="20" type="primary">ND5</name>
</gene>
<evidence type="ECO:0000256" key="15">
    <source>
        <dbReference type="ARBA" id="ARBA00049551"/>
    </source>
</evidence>
<feature type="transmembrane region" description="Helical" evidence="16">
    <location>
        <begin position="174"/>
        <end position="193"/>
    </location>
</feature>
<dbReference type="GO" id="GO:0008137">
    <property type="term" value="F:NADH dehydrogenase (ubiquinone) activity"/>
    <property type="evidence" value="ECO:0007669"/>
    <property type="project" value="UniProtKB-EC"/>
</dbReference>
<evidence type="ECO:0000259" key="17">
    <source>
        <dbReference type="Pfam" id="PF00361"/>
    </source>
</evidence>
<sequence>MTLSVPLIILTCFTTTLILLTIGIIAPNTHIVNTTSKTLKPINTVFTMGHSITHLNHTTHIISNSTITTTSLTKWAFIISTIPTLILLSNHLSISSTNWSWLSIDAFSLSVSFRYDIYSILFSSIALFITWSILEFSQYYMSSDPMATTFFRLLTVFLLAMIILISANTLFQLLIGWEGVGFLSFLLIGWWFTRSDANTAALQAIIYNRLGDIGILLAAGWMILTTSTWTLDSLFILTQSSPTIVSLFIIGCLIAATGKSAQFGLHPWLPAAMEGPTPVSALLHSSTMVVAGVFLLIRISPLISNSPFLQNVILVLGAITALFAASTATVQHDIKKIIAFSTTSQLGLMTYAVGLGLPLLAFFHICTHGFFKAMLFLCSGSTIHSTSNEQDIRKMGGLTTSLPTTAACLTLGSLALFGTPFLAGFYSKDLILESASASFTGLITLTLVIVATALTATYSARILLATSSQNGTLSSVNPLSEDLSTLTNPLKRLAGGTTIAGWALLPLLLTPEPISPIPLWVKTLALTITIASLVYATAALTTINSPQSQDTTKPLSHIRGFFTNFWYFPEVFHYTNPAASFLISSPLTTRLFDQGWGEQTGGQGLGQLNSYLSTQVQNIQSGLIKQYITIALCSLFLALIILITLTY</sequence>
<keyword evidence="12 16" id="KW-0830">Ubiquinone</keyword>
<evidence type="ECO:0000256" key="11">
    <source>
        <dbReference type="ARBA" id="ARBA00023027"/>
    </source>
</evidence>
<keyword evidence="8" id="KW-1278">Translocase</keyword>
<feature type="transmembrane region" description="Helical" evidence="16">
    <location>
        <begin position="627"/>
        <end position="645"/>
    </location>
</feature>
<evidence type="ECO:0000313" key="20">
    <source>
        <dbReference type="EMBL" id="AXZ97170.1"/>
    </source>
</evidence>
<keyword evidence="4 16" id="KW-0813">Transport</keyword>
<name>A0A3Q8HFI5_9BILA</name>
<feature type="domain" description="NADH-Ubiquinone oxidoreductase (complex I) chain 5 N-terminal" evidence="18">
    <location>
        <begin position="101"/>
        <end position="151"/>
    </location>
</feature>
<proteinExistence type="inferred from homology"/>
<dbReference type="GO" id="GO:0042773">
    <property type="term" value="P:ATP synthesis coupled electron transport"/>
    <property type="evidence" value="ECO:0007669"/>
    <property type="project" value="InterPro"/>
</dbReference>
<feature type="transmembrane region" description="Helical" evidence="16">
    <location>
        <begin position="438"/>
        <end position="460"/>
    </location>
</feature>
<protein>
    <recommendedName>
        <fullName evidence="3 16">NADH-ubiquinone oxidoreductase chain 5</fullName>
        <ecNumber evidence="2 16">7.1.1.2</ecNumber>
    </recommendedName>
</protein>
<geneLocation type="mitochondrion" evidence="20"/>
<evidence type="ECO:0000256" key="6">
    <source>
        <dbReference type="ARBA" id="ARBA00022692"/>
    </source>
</evidence>
<evidence type="ECO:0000256" key="1">
    <source>
        <dbReference type="ARBA" id="ARBA00004448"/>
    </source>
</evidence>
<evidence type="ECO:0000256" key="16">
    <source>
        <dbReference type="RuleBase" id="RU003404"/>
    </source>
</evidence>
<evidence type="ECO:0000259" key="19">
    <source>
        <dbReference type="Pfam" id="PF06455"/>
    </source>
</evidence>
<dbReference type="NCBIfam" id="TIGR01974">
    <property type="entry name" value="NDH_I_L"/>
    <property type="match status" value="1"/>
</dbReference>
<feature type="transmembrane region" description="Helical" evidence="16">
    <location>
        <begin position="523"/>
        <end position="543"/>
    </location>
</feature>
<evidence type="ECO:0000256" key="13">
    <source>
        <dbReference type="ARBA" id="ARBA00023128"/>
    </source>
</evidence>
<keyword evidence="5" id="KW-0679">Respiratory chain</keyword>
<feature type="transmembrane region" description="Helical" evidence="16">
    <location>
        <begin position="244"/>
        <end position="265"/>
    </location>
</feature>
<evidence type="ECO:0000256" key="12">
    <source>
        <dbReference type="ARBA" id="ARBA00023075"/>
    </source>
</evidence>
<dbReference type="InterPro" id="IPR010934">
    <property type="entry name" value="NADH_DH_su5_C"/>
</dbReference>
<comment type="subcellular location">
    <subcellularLocation>
        <location evidence="1">Mitochondrion inner membrane</location>
        <topology evidence="1">Multi-pass membrane protein</topology>
    </subcellularLocation>
</comment>
<feature type="domain" description="NADH:quinone oxidoreductase/Mrp antiporter transmembrane" evidence="17">
    <location>
        <begin position="167"/>
        <end position="454"/>
    </location>
</feature>
<dbReference type="InterPro" id="IPR001516">
    <property type="entry name" value="Proton_antipo_N"/>
</dbReference>
<keyword evidence="9" id="KW-0249">Electron transport</keyword>
<keyword evidence="11 16" id="KW-0520">NAD</keyword>
<feature type="transmembrane region" description="Helical" evidence="16">
    <location>
        <begin position="7"/>
        <end position="26"/>
    </location>
</feature>
<evidence type="ECO:0000256" key="5">
    <source>
        <dbReference type="ARBA" id="ARBA00022660"/>
    </source>
</evidence>
<keyword evidence="13 16" id="KW-0496">Mitochondrion</keyword>
<evidence type="ECO:0000256" key="8">
    <source>
        <dbReference type="ARBA" id="ARBA00022967"/>
    </source>
</evidence>
<feature type="transmembrane region" description="Helical" evidence="16">
    <location>
        <begin position="277"/>
        <end position="296"/>
    </location>
</feature>
<dbReference type="GeneID" id="38574152"/>
<comment type="similarity">
    <text evidence="16">Belongs to the complex I subunit 5 family.</text>
</comment>
<feature type="transmembrane region" description="Helical" evidence="16">
    <location>
        <begin position="75"/>
        <end position="94"/>
    </location>
</feature>
<keyword evidence="10 16" id="KW-1133">Transmembrane helix</keyword>
<evidence type="ECO:0000259" key="18">
    <source>
        <dbReference type="Pfam" id="PF00662"/>
    </source>
</evidence>
<reference evidence="20" key="1">
    <citation type="journal article" date="2019" name="Genome Biol. Evol.">
        <title>Mitogenomics Reveals a Novel Genetic Code in Hemichordata.</title>
        <authorList>
            <person name="Li Y."/>
            <person name="Kocot K.M."/>
            <person name="Tassia M.G."/>
            <person name="Cannon J.T."/>
            <person name="Bernt M."/>
            <person name="Halanych K.M."/>
        </authorList>
    </citation>
    <scope>NUCLEOTIDE SEQUENCE</scope>
</reference>
<evidence type="ECO:0000256" key="4">
    <source>
        <dbReference type="ARBA" id="ARBA00022448"/>
    </source>
</evidence>
<dbReference type="GO" id="GO:0015990">
    <property type="term" value="P:electron transport coupled proton transport"/>
    <property type="evidence" value="ECO:0007669"/>
    <property type="project" value="TreeGrafter"/>
</dbReference>
<evidence type="ECO:0000256" key="2">
    <source>
        <dbReference type="ARBA" id="ARBA00012944"/>
    </source>
</evidence>
<dbReference type="PANTHER" id="PTHR42829:SF2">
    <property type="entry name" value="NADH-UBIQUINONE OXIDOREDUCTASE CHAIN 5"/>
    <property type="match status" value="1"/>
</dbReference>
<feature type="transmembrane region" description="Helical" evidence="16">
    <location>
        <begin position="308"/>
        <end position="328"/>
    </location>
</feature>
<evidence type="ECO:0000256" key="10">
    <source>
        <dbReference type="ARBA" id="ARBA00022989"/>
    </source>
</evidence>
<keyword evidence="7" id="KW-0999">Mitochondrion inner membrane</keyword>
<keyword evidence="14 16" id="KW-0472">Membrane</keyword>
<dbReference type="InterPro" id="IPR018393">
    <property type="entry name" value="NADHpl_OxRdtase_5_subgr"/>
</dbReference>
<dbReference type="Pfam" id="PF00662">
    <property type="entry name" value="Proton_antipo_N"/>
    <property type="match status" value="1"/>
</dbReference>
<keyword evidence="6 16" id="KW-0812">Transmembrane</keyword>
<dbReference type="Pfam" id="PF00361">
    <property type="entry name" value="Proton_antipo_M"/>
    <property type="match status" value="1"/>
</dbReference>